<keyword evidence="7 8" id="KW-0720">Serine protease</keyword>
<dbReference type="InterPro" id="IPR046939">
    <property type="entry name" value="TPPII_C_sf"/>
</dbReference>
<evidence type="ECO:0000256" key="6">
    <source>
        <dbReference type="ARBA" id="ARBA00022801"/>
    </source>
</evidence>
<evidence type="ECO:0000256" key="1">
    <source>
        <dbReference type="ARBA" id="ARBA00001910"/>
    </source>
</evidence>
<feature type="domain" description="Peptidase S8/S53" evidence="9">
    <location>
        <begin position="110"/>
        <end position="561"/>
    </location>
</feature>
<evidence type="ECO:0000256" key="7">
    <source>
        <dbReference type="ARBA" id="ARBA00022825"/>
    </source>
</evidence>
<dbReference type="Pfam" id="PF21316">
    <property type="entry name" value="TPPII_GBD"/>
    <property type="match status" value="1"/>
</dbReference>
<evidence type="ECO:0000313" key="12">
    <source>
        <dbReference type="EMBL" id="CAJ0575733.1"/>
    </source>
</evidence>
<dbReference type="InterPro" id="IPR022229">
    <property type="entry name" value="TPPII_Ig-like-2"/>
</dbReference>
<dbReference type="Gene3D" id="1.25.40.710">
    <property type="match status" value="1"/>
</dbReference>
<feature type="non-terminal residue" evidence="12">
    <location>
        <position position="1377"/>
    </location>
</feature>
<feature type="active site" description="Charge relay system" evidence="8">
    <location>
        <position position="343"/>
    </location>
</feature>
<dbReference type="GO" id="GO:0005829">
    <property type="term" value="C:cytosol"/>
    <property type="evidence" value="ECO:0007669"/>
    <property type="project" value="TreeGrafter"/>
</dbReference>
<dbReference type="PROSITE" id="PS51892">
    <property type="entry name" value="SUBTILASE"/>
    <property type="match status" value="1"/>
</dbReference>
<keyword evidence="5 8" id="KW-0645">Protease</keyword>
<keyword evidence="4" id="KW-0031">Aminopeptidase</keyword>
<dbReference type="Proteomes" id="UP001177023">
    <property type="component" value="Unassembled WGS sequence"/>
</dbReference>
<evidence type="ECO:0000256" key="8">
    <source>
        <dbReference type="PROSITE-ProRule" id="PRU01240"/>
    </source>
</evidence>
<dbReference type="Gene3D" id="2.60.40.3170">
    <property type="match status" value="1"/>
</dbReference>
<gene>
    <name evidence="12" type="ORF">MSPICULIGERA_LOCUS14040</name>
</gene>
<sequence>MILRLALRVGTLIARRLALSASSHGALLRSRPSHSTGLGFFKRAEVRMLSTRVVDPNVVQMSSAPEGNVAEADSKAVCDTWSATRPFDSVMTPKLESLGDFLEKYPESDGRGVKIAILDTGVDPKLEGMQFTSTGERKLIGIYDCSGAGDVDCSHSVTAKDGKVTGLTGRILNVSAIKGLNNPSGKFYLGTKPIHELYVKGLKATMLKERHQPNWESSSNLALANARRLLEEHEKEVGGKASDRKERLKREDLACRVDFVKDSIKKEDKGPVADVLLWHDGTSWKALLDTSFRGKLGMCTPMGPYAEKYEFAEGTIDGDQLTYGFNVYADEKKVEIVTVCGSHGSHVASIAAANYKENPALNGLAPGAKVISICIGDARLGSTETGTALTRAFNLCRELGVDVINMSYGEGVDFDDKGRVIAELKKLLEHGKTLFISSAGNNGPALSSVGCPGGTTSGVIGVGALLLPNQLSQIYGAAVNVDEPAPFLWSSCGPASDGADGVSIYAPGAAFAEVPKYTRKCNQLMNGTSMSSPNAAGAIACLLSKIKQEDKNFSPYEIRLGLEQSGTPLKGCMAKMMRVSAAYDFLTKYEDRRLNLHDVKVACRRWGVPGIDRGIYLRDHADFHSGPLKFTITVEPLFTKSATPSEKTNFMERLTLELLPGEGSLPHTSKAITWQIPDILNLTSGDSAFSVLFEYNPKEDQEKQHVRGWIGGRDHSGRIVFRVPYTILPPRKEQNFEMELAAGVVDRRLIHVPEDRNIACIQVNAPPMAANERIVIHGVQNIPQHAFRDHELSKNFLTEKDSHSFLMKVVPGRSLELCSTLSTVSYKKLKVKIDVSFHNLLHEPTIHLTTASQINRFFVETVSSLPIEFEPAISLKSMTTYYKPTEMKLEPLAVRDLFADGIQLNRIQLSYKINVHKAAEHQFELGGLSGYLYESPYDDIFFQVFSNTKEYLGGSSSFKERYPVKLEKGEYKVVVQVRHPEEAALEKLKDATLTVYNKLAAAVSLDCYKTADALAAGNGKGKWEKTMLAQTQRATLFVQNVPEDKLGKPSAGGTLRGVFTPFGGEWKDKYTVPVVVHLATAESKKQSKACSMVELEAPKKEKDTPAQELANALRDVKIKHFDKMEKLEEVENLYTEAVGEKFHLPLELAYVKKLYGLATGKTAEGKEEAAERFFEQATSILENCNPQEVLAYFGTQNADASVELAAKKEEFDQKKDAIIEILTQKVSILATRKMAKMDKSRVPATFLETPVTKADTTEIPVEVNGDASKAEEKQPAAAPAQISKELEDAFVELQKFVPLDDAKMHLPYSKYAMANEYHGIAIKLLEKHMNDARTNGKTPEYDEKTLAELANLCGWDHLATSFKNDHLHKVRPNYRPF</sequence>
<dbReference type="PROSITE" id="PS00137">
    <property type="entry name" value="SUBTILASE_HIS"/>
    <property type="match status" value="1"/>
</dbReference>
<dbReference type="InterPro" id="IPR048384">
    <property type="entry name" value="TPPII_GBD"/>
</dbReference>
<dbReference type="EC" id="3.4.14.10" evidence="3"/>
<proteinExistence type="inferred from homology"/>
<reference evidence="12" key="1">
    <citation type="submission" date="2023-06" db="EMBL/GenBank/DDBJ databases">
        <authorList>
            <person name="Delattre M."/>
        </authorList>
    </citation>
    <scope>NUCLEOTIDE SEQUENCE</scope>
    <source>
        <strain evidence="12">AF72</strain>
    </source>
</reference>
<dbReference type="PANTHER" id="PTHR43806">
    <property type="entry name" value="PEPTIDASE S8"/>
    <property type="match status" value="1"/>
</dbReference>
<dbReference type="InterPro" id="IPR015500">
    <property type="entry name" value="Peptidase_S8_subtilisin-rel"/>
</dbReference>
<comment type="similarity">
    <text evidence="2 8">Belongs to the peptidase S8 family.</text>
</comment>
<dbReference type="PROSITE" id="PS00138">
    <property type="entry name" value="SUBTILASE_SER"/>
    <property type="match status" value="1"/>
</dbReference>
<protein>
    <recommendedName>
        <fullName evidence="3">tripeptidyl-peptidase II</fullName>
        <ecNumber evidence="3">3.4.14.10</ecNumber>
    </recommendedName>
</protein>
<evidence type="ECO:0000313" key="13">
    <source>
        <dbReference type="Proteomes" id="UP001177023"/>
    </source>
</evidence>
<feature type="domain" description="Tripeptidyl peptidase II second Ig-like" evidence="10">
    <location>
        <begin position="867"/>
        <end position="1048"/>
    </location>
</feature>
<comment type="caution">
    <text evidence="12">The sequence shown here is derived from an EMBL/GenBank/DDBJ whole genome shotgun (WGS) entry which is preliminary data.</text>
</comment>
<feature type="active site" description="Charge relay system" evidence="8">
    <location>
        <position position="119"/>
    </location>
</feature>
<evidence type="ECO:0000256" key="3">
    <source>
        <dbReference type="ARBA" id="ARBA00012462"/>
    </source>
</evidence>
<keyword evidence="6 8" id="KW-0378">Hydrolase</keyword>
<evidence type="ECO:0000259" key="11">
    <source>
        <dbReference type="Pfam" id="PF21316"/>
    </source>
</evidence>
<dbReference type="GO" id="GO:0008240">
    <property type="term" value="F:tripeptidyl-peptidase activity"/>
    <property type="evidence" value="ECO:0007669"/>
    <property type="project" value="UniProtKB-EC"/>
</dbReference>
<evidence type="ECO:0000259" key="9">
    <source>
        <dbReference type="Pfam" id="PF00082"/>
    </source>
</evidence>
<dbReference type="SUPFAM" id="SSF52743">
    <property type="entry name" value="Subtilisin-like"/>
    <property type="match status" value="1"/>
</dbReference>
<dbReference type="InterPro" id="IPR050131">
    <property type="entry name" value="Peptidase_S8_subtilisin-like"/>
</dbReference>
<feature type="domain" description="Tripeptidyl-peptidase II galactose-binding" evidence="11">
    <location>
        <begin position="743"/>
        <end position="818"/>
    </location>
</feature>
<dbReference type="InterPro" id="IPR046940">
    <property type="entry name" value="TPPII_Ig-like_sf"/>
</dbReference>
<dbReference type="GO" id="GO:0006508">
    <property type="term" value="P:proteolysis"/>
    <property type="evidence" value="ECO:0007669"/>
    <property type="project" value="UniProtKB-KW"/>
</dbReference>
<organism evidence="12 13">
    <name type="scientific">Mesorhabditis spiculigera</name>
    <dbReference type="NCBI Taxonomy" id="96644"/>
    <lineage>
        <taxon>Eukaryota</taxon>
        <taxon>Metazoa</taxon>
        <taxon>Ecdysozoa</taxon>
        <taxon>Nematoda</taxon>
        <taxon>Chromadorea</taxon>
        <taxon>Rhabditida</taxon>
        <taxon>Rhabditina</taxon>
        <taxon>Rhabditomorpha</taxon>
        <taxon>Rhabditoidea</taxon>
        <taxon>Rhabditidae</taxon>
        <taxon>Mesorhabditinae</taxon>
        <taxon>Mesorhabditis</taxon>
    </lineage>
</organism>
<evidence type="ECO:0000256" key="5">
    <source>
        <dbReference type="ARBA" id="ARBA00022670"/>
    </source>
</evidence>
<dbReference type="InterPro" id="IPR023828">
    <property type="entry name" value="Peptidase_S8_Ser-AS"/>
</dbReference>
<accession>A0AA36G7P6</accession>
<dbReference type="Pfam" id="PF12580">
    <property type="entry name" value="TPPII"/>
    <property type="match status" value="1"/>
</dbReference>
<keyword evidence="13" id="KW-1185">Reference proteome</keyword>
<evidence type="ECO:0000256" key="4">
    <source>
        <dbReference type="ARBA" id="ARBA00022438"/>
    </source>
</evidence>
<name>A0AA36G7P6_9BILA</name>
<dbReference type="InterPro" id="IPR036852">
    <property type="entry name" value="Peptidase_S8/S53_dom_sf"/>
</dbReference>
<feature type="active site" description="Charge relay system" evidence="8">
    <location>
        <position position="529"/>
    </location>
</feature>
<dbReference type="GO" id="GO:0004177">
    <property type="term" value="F:aminopeptidase activity"/>
    <property type="evidence" value="ECO:0007669"/>
    <property type="project" value="UniProtKB-KW"/>
</dbReference>
<dbReference type="Pfam" id="PF00082">
    <property type="entry name" value="Peptidase_S8"/>
    <property type="match status" value="1"/>
</dbReference>
<dbReference type="GO" id="GO:0004252">
    <property type="term" value="F:serine-type endopeptidase activity"/>
    <property type="evidence" value="ECO:0007669"/>
    <property type="project" value="UniProtKB-UniRule"/>
</dbReference>
<dbReference type="Gene3D" id="3.40.50.200">
    <property type="entry name" value="Peptidase S8/S53 domain"/>
    <property type="match status" value="2"/>
</dbReference>
<evidence type="ECO:0000259" key="10">
    <source>
        <dbReference type="Pfam" id="PF12580"/>
    </source>
</evidence>
<dbReference type="PANTHER" id="PTHR43806:SF14">
    <property type="entry name" value="TRIPEPTIDYL-PEPTIDASE 2"/>
    <property type="match status" value="1"/>
</dbReference>
<comment type="catalytic activity">
    <reaction evidence="1">
        <text>Release of an N-terminal tripeptide from a polypeptide.</text>
        <dbReference type="EC" id="3.4.14.10"/>
    </reaction>
</comment>
<dbReference type="PRINTS" id="PR00723">
    <property type="entry name" value="SUBTILISIN"/>
</dbReference>
<dbReference type="EMBL" id="CATQJA010002640">
    <property type="protein sequence ID" value="CAJ0575733.1"/>
    <property type="molecule type" value="Genomic_DNA"/>
</dbReference>
<dbReference type="InterPro" id="IPR022398">
    <property type="entry name" value="Peptidase_S8_His-AS"/>
</dbReference>
<dbReference type="InterPro" id="IPR000209">
    <property type="entry name" value="Peptidase_S8/S53_dom"/>
</dbReference>
<evidence type="ECO:0000256" key="2">
    <source>
        <dbReference type="ARBA" id="ARBA00011073"/>
    </source>
</evidence>